<keyword evidence="2" id="KW-0732">Signal</keyword>
<reference evidence="9 10" key="1">
    <citation type="journal article" date="2016" name="Nat. Commun.">
        <title>Thousands of microbial genomes shed light on interconnected biogeochemical processes in an aquifer system.</title>
        <authorList>
            <person name="Anantharaman K."/>
            <person name="Brown C.T."/>
            <person name="Hug L.A."/>
            <person name="Sharon I."/>
            <person name="Castelle C.J."/>
            <person name="Probst A.J."/>
            <person name="Thomas B.C."/>
            <person name="Singh A."/>
            <person name="Wilkins M.J."/>
            <person name="Karaoz U."/>
            <person name="Brodie E.L."/>
            <person name="Williams K.H."/>
            <person name="Hubbard S.S."/>
            <person name="Banfield J.F."/>
        </authorList>
    </citation>
    <scope>NUCLEOTIDE SEQUENCE [LARGE SCALE GENOMIC DNA]</scope>
</reference>
<gene>
    <name evidence="9" type="ORF">A2966_00140</name>
</gene>
<feature type="compositionally biased region" description="Basic residues" evidence="6">
    <location>
        <begin position="1"/>
        <end position="17"/>
    </location>
</feature>
<accession>A0A1F7J688</accession>
<dbReference type="AlphaFoldDB" id="A0A1F7J688"/>
<proteinExistence type="inferred from homology"/>
<dbReference type="PANTHER" id="PTHR13887:SF14">
    <property type="entry name" value="DISULFIDE BOND FORMATION PROTEIN D"/>
    <property type="match status" value="1"/>
</dbReference>
<dbReference type="Proteomes" id="UP000176480">
    <property type="component" value="Unassembled WGS sequence"/>
</dbReference>
<dbReference type="Pfam" id="PF13462">
    <property type="entry name" value="Thioredoxin_4"/>
    <property type="match status" value="1"/>
</dbReference>
<evidence type="ECO:0000256" key="4">
    <source>
        <dbReference type="ARBA" id="ARBA00023157"/>
    </source>
</evidence>
<dbReference type="STRING" id="1802067.A2966_00140"/>
<keyword evidence="7" id="KW-1133">Transmembrane helix</keyword>
<keyword evidence="5" id="KW-0676">Redox-active center</keyword>
<organism evidence="9 10">
    <name type="scientific">Candidatus Roizmanbacteria bacterium RIFCSPLOWO2_01_FULL_41_22</name>
    <dbReference type="NCBI Taxonomy" id="1802067"/>
    <lineage>
        <taxon>Bacteria</taxon>
        <taxon>Candidatus Roizmaniibacteriota</taxon>
    </lineage>
</organism>
<evidence type="ECO:0000256" key="5">
    <source>
        <dbReference type="ARBA" id="ARBA00023284"/>
    </source>
</evidence>
<protein>
    <recommendedName>
        <fullName evidence="8">Thioredoxin domain-containing protein</fullName>
    </recommendedName>
</protein>
<evidence type="ECO:0000256" key="7">
    <source>
        <dbReference type="SAM" id="Phobius"/>
    </source>
</evidence>
<dbReference type="InterPro" id="IPR036249">
    <property type="entry name" value="Thioredoxin-like_sf"/>
</dbReference>
<keyword evidence="7" id="KW-0472">Membrane</keyword>
<evidence type="ECO:0000313" key="10">
    <source>
        <dbReference type="Proteomes" id="UP000176480"/>
    </source>
</evidence>
<keyword evidence="7" id="KW-0812">Transmembrane</keyword>
<comment type="caution">
    <text evidence="9">The sequence shown here is derived from an EMBL/GenBank/DDBJ whole genome shotgun (WGS) entry which is preliminary data.</text>
</comment>
<evidence type="ECO:0000256" key="3">
    <source>
        <dbReference type="ARBA" id="ARBA00023002"/>
    </source>
</evidence>
<dbReference type="Gene3D" id="3.40.30.10">
    <property type="entry name" value="Glutaredoxin"/>
    <property type="match status" value="1"/>
</dbReference>
<dbReference type="SUPFAM" id="SSF52833">
    <property type="entry name" value="Thioredoxin-like"/>
    <property type="match status" value="1"/>
</dbReference>
<sequence length="305" mass="33964">MPKNKNKPQPRSAKKISSKSFPVENQAEMTDEIETQTPPVSKITQQLNLLIVLSLALFAFSIFLFWKIKKVENTLASVKGGQTQQQQQQQQQPKAQATMEQLKKLFTKDYLSFGDAKRKVLFVEFSDPSCPFCHAAAGEDPELNAQMGTQFKLDTDGGSYIPPVREMKKLVDEGQASYVMLYRNGHGNGILATQAFYCAYDQGKFWEVHNLLMNNAGYTLINDTVKNDKANIPQLVDYLSSVIDPNYLQGCLESGKYESELTRDSKVGDGFNIGGTPGFFINTTNFPGAYSFTDMKSVVDAALKS</sequence>
<dbReference type="InterPro" id="IPR012336">
    <property type="entry name" value="Thioredoxin-like_fold"/>
</dbReference>
<evidence type="ECO:0000256" key="1">
    <source>
        <dbReference type="ARBA" id="ARBA00005791"/>
    </source>
</evidence>
<dbReference type="PANTHER" id="PTHR13887">
    <property type="entry name" value="GLUTATHIONE S-TRANSFERASE KAPPA"/>
    <property type="match status" value="1"/>
</dbReference>
<evidence type="ECO:0000256" key="6">
    <source>
        <dbReference type="SAM" id="MobiDB-lite"/>
    </source>
</evidence>
<dbReference type="GO" id="GO:0016491">
    <property type="term" value="F:oxidoreductase activity"/>
    <property type="evidence" value="ECO:0007669"/>
    <property type="project" value="UniProtKB-KW"/>
</dbReference>
<keyword evidence="3" id="KW-0560">Oxidoreductase</keyword>
<evidence type="ECO:0000313" key="9">
    <source>
        <dbReference type="EMBL" id="OGK51137.1"/>
    </source>
</evidence>
<dbReference type="InterPro" id="IPR013766">
    <property type="entry name" value="Thioredoxin_domain"/>
</dbReference>
<dbReference type="PROSITE" id="PS51352">
    <property type="entry name" value="THIOREDOXIN_2"/>
    <property type="match status" value="1"/>
</dbReference>
<evidence type="ECO:0000259" key="8">
    <source>
        <dbReference type="PROSITE" id="PS51352"/>
    </source>
</evidence>
<name>A0A1F7J688_9BACT</name>
<keyword evidence="4" id="KW-1015">Disulfide bond</keyword>
<feature type="region of interest" description="Disordered" evidence="6">
    <location>
        <begin position="1"/>
        <end position="24"/>
    </location>
</feature>
<feature type="domain" description="Thioredoxin" evidence="8">
    <location>
        <begin position="86"/>
        <end position="304"/>
    </location>
</feature>
<comment type="similarity">
    <text evidence="1">Belongs to the thioredoxin family. DsbA subfamily.</text>
</comment>
<feature type="transmembrane region" description="Helical" evidence="7">
    <location>
        <begin position="47"/>
        <end position="66"/>
    </location>
</feature>
<evidence type="ECO:0000256" key="2">
    <source>
        <dbReference type="ARBA" id="ARBA00022729"/>
    </source>
</evidence>
<dbReference type="EMBL" id="MGAR01000035">
    <property type="protein sequence ID" value="OGK51137.1"/>
    <property type="molecule type" value="Genomic_DNA"/>
</dbReference>